<dbReference type="EMBL" id="RCNU01000001">
    <property type="protein sequence ID" value="RWQ99030.1"/>
    <property type="molecule type" value="Genomic_DNA"/>
</dbReference>
<reference evidence="2 3" key="1">
    <citation type="journal article" date="2018" name="Front. Microbiol.">
        <title>Genomic and genetic insights into a cosmopolitan fungus, Paecilomyces variotii (Eurotiales).</title>
        <authorList>
            <person name="Urquhart A.S."/>
            <person name="Mondo S.J."/>
            <person name="Makela M.R."/>
            <person name="Hane J.K."/>
            <person name="Wiebenga A."/>
            <person name="He G."/>
            <person name="Mihaltcheva S."/>
            <person name="Pangilinan J."/>
            <person name="Lipzen A."/>
            <person name="Barry K."/>
            <person name="de Vries R.P."/>
            <person name="Grigoriev I.V."/>
            <person name="Idnurm A."/>
        </authorList>
    </citation>
    <scope>NUCLEOTIDE SEQUENCE [LARGE SCALE GENOMIC DNA]</scope>
    <source>
        <strain evidence="2 3">CBS 101075</strain>
    </source>
</reference>
<evidence type="ECO:0000313" key="3">
    <source>
        <dbReference type="Proteomes" id="UP000283841"/>
    </source>
</evidence>
<dbReference type="RefSeq" id="XP_028488675.1">
    <property type="nucleotide sequence ID" value="XM_028632405.1"/>
</dbReference>
<gene>
    <name evidence="2" type="ORF">C8Q69DRAFT_502574</name>
</gene>
<dbReference type="GeneID" id="39601682"/>
<protein>
    <submittedName>
        <fullName evidence="2">Uncharacterized protein</fullName>
    </submittedName>
</protein>
<comment type="caution">
    <text evidence="2">The sequence shown here is derived from an EMBL/GenBank/DDBJ whole genome shotgun (WGS) entry which is preliminary data.</text>
</comment>
<keyword evidence="3" id="KW-1185">Reference proteome</keyword>
<name>A0A443I4L6_BYSSP</name>
<proteinExistence type="predicted"/>
<feature type="region of interest" description="Disordered" evidence="1">
    <location>
        <begin position="231"/>
        <end position="281"/>
    </location>
</feature>
<organism evidence="2 3">
    <name type="scientific">Byssochlamys spectabilis</name>
    <name type="common">Paecilomyces variotii</name>
    <dbReference type="NCBI Taxonomy" id="264951"/>
    <lineage>
        <taxon>Eukaryota</taxon>
        <taxon>Fungi</taxon>
        <taxon>Dikarya</taxon>
        <taxon>Ascomycota</taxon>
        <taxon>Pezizomycotina</taxon>
        <taxon>Eurotiomycetes</taxon>
        <taxon>Eurotiomycetidae</taxon>
        <taxon>Eurotiales</taxon>
        <taxon>Thermoascaceae</taxon>
        <taxon>Paecilomyces</taxon>
    </lineage>
</organism>
<feature type="compositionally biased region" description="Low complexity" evidence="1">
    <location>
        <begin position="236"/>
        <end position="249"/>
    </location>
</feature>
<accession>A0A443I4L6</accession>
<dbReference type="AlphaFoldDB" id="A0A443I4L6"/>
<dbReference type="VEuPathDB" id="FungiDB:C8Q69DRAFT_502574"/>
<sequence>MERLFAEFCPFLPSESEQSDASRSHLPPNTAEEAPEEWGLCSDFIDRLQQRPQDLEIFDFRVPFHIFTVLIDLRDRLRWQFSLPEPDPEAFPGRPLNKPMSKARAEATITKVMEMRRPPSRRTPDNDPYRIKGRQLASYVSTVTGMKIRLPYELCDVMLSTEPGTLIINDMMVKREVVEAILQCRHHDEEGLFINGIVFEIDEVKKEKEMAKGKEYLSALDREEQKRLLQKRNMKAPATSNATRSASSSKPATIPEGGTSSSTATDAANTEEVVSPKRPRFPTINYTRSACGKILEVDTVPPTPRRRSRRRDSMSVKPFIGYEPKAIAELAEYYCRTEYNLPVIIDESLVRQLFGMPERGRTLKVGGESGWGKYGKDVKMQFDYFLE</sequence>
<feature type="region of interest" description="Disordered" evidence="1">
    <location>
        <begin position="15"/>
        <end position="35"/>
    </location>
</feature>
<evidence type="ECO:0000313" key="2">
    <source>
        <dbReference type="EMBL" id="RWQ99030.1"/>
    </source>
</evidence>
<evidence type="ECO:0000256" key="1">
    <source>
        <dbReference type="SAM" id="MobiDB-lite"/>
    </source>
</evidence>
<feature type="compositionally biased region" description="Low complexity" evidence="1">
    <location>
        <begin position="259"/>
        <end position="268"/>
    </location>
</feature>
<dbReference type="Proteomes" id="UP000283841">
    <property type="component" value="Unassembled WGS sequence"/>
</dbReference>